<dbReference type="OMA" id="LEAENWV"/>
<dbReference type="GeneID" id="5720277"/>
<dbReference type="InterPro" id="IPR001214">
    <property type="entry name" value="SET_dom"/>
</dbReference>
<dbReference type="OrthoDB" id="341421at2759"/>
<dbReference type="InParanoid" id="A0A2K3DEE8"/>
<dbReference type="SUPFAM" id="SSF82199">
    <property type="entry name" value="SET domain"/>
    <property type="match status" value="1"/>
</dbReference>
<dbReference type="InterPro" id="IPR015353">
    <property type="entry name" value="Rubisco_LSMT_subst-bd"/>
</dbReference>
<evidence type="ECO:0000256" key="2">
    <source>
        <dbReference type="ARBA" id="ARBA00022679"/>
    </source>
</evidence>
<dbReference type="Proteomes" id="UP000006906">
    <property type="component" value="Chromosome 9"/>
</dbReference>
<dbReference type="Gene3D" id="3.90.1410.10">
    <property type="entry name" value="set domain protein methyltransferase, domain 1"/>
    <property type="match status" value="1"/>
</dbReference>
<keyword evidence="2" id="KW-0808">Transferase</keyword>
<organism evidence="6 7">
    <name type="scientific">Chlamydomonas reinhardtii</name>
    <name type="common">Chlamydomonas smithii</name>
    <dbReference type="NCBI Taxonomy" id="3055"/>
    <lineage>
        <taxon>Eukaryota</taxon>
        <taxon>Viridiplantae</taxon>
        <taxon>Chlorophyta</taxon>
        <taxon>core chlorophytes</taxon>
        <taxon>Chlorophyceae</taxon>
        <taxon>CS clade</taxon>
        <taxon>Chlamydomonadales</taxon>
        <taxon>Chlamydomonadaceae</taxon>
        <taxon>Chlamydomonas</taxon>
    </lineage>
</organism>
<feature type="region of interest" description="Disordered" evidence="4">
    <location>
        <begin position="312"/>
        <end position="363"/>
    </location>
</feature>
<feature type="region of interest" description="Disordered" evidence="4">
    <location>
        <begin position="601"/>
        <end position="710"/>
    </location>
</feature>
<dbReference type="EMBL" id="CM008970">
    <property type="protein sequence ID" value="PNW78897.1"/>
    <property type="molecule type" value="Genomic_DNA"/>
</dbReference>
<reference evidence="6 7" key="1">
    <citation type="journal article" date="2007" name="Science">
        <title>The Chlamydomonas genome reveals the evolution of key animal and plant functions.</title>
        <authorList>
            <person name="Merchant S.S."/>
            <person name="Prochnik S.E."/>
            <person name="Vallon O."/>
            <person name="Harris E.H."/>
            <person name="Karpowicz S.J."/>
            <person name="Witman G.B."/>
            <person name="Terry A."/>
            <person name="Salamov A."/>
            <person name="Fritz-Laylin L.K."/>
            <person name="Marechal-Drouard L."/>
            <person name="Marshall W.F."/>
            <person name="Qu L.H."/>
            <person name="Nelson D.R."/>
            <person name="Sanderfoot A.A."/>
            <person name="Spalding M.H."/>
            <person name="Kapitonov V.V."/>
            <person name="Ren Q."/>
            <person name="Ferris P."/>
            <person name="Lindquist E."/>
            <person name="Shapiro H."/>
            <person name="Lucas S.M."/>
            <person name="Grimwood J."/>
            <person name="Schmutz J."/>
            <person name="Cardol P."/>
            <person name="Cerutti H."/>
            <person name="Chanfreau G."/>
            <person name="Chen C.L."/>
            <person name="Cognat V."/>
            <person name="Croft M.T."/>
            <person name="Dent R."/>
            <person name="Dutcher S."/>
            <person name="Fernandez E."/>
            <person name="Fukuzawa H."/>
            <person name="Gonzalez-Ballester D."/>
            <person name="Gonzalez-Halphen D."/>
            <person name="Hallmann A."/>
            <person name="Hanikenne M."/>
            <person name="Hippler M."/>
            <person name="Inwood W."/>
            <person name="Jabbari K."/>
            <person name="Kalanon M."/>
            <person name="Kuras R."/>
            <person name="Lefebvre P.A."/>
            <person name="Lemaire S.D."/>
            <person name="Lobanov A.V."/>
            <person name="Lohr M."/>
            <person name="Manuell A."/>
            <person name="Meier I."/>
            <person name="Mets L."/>
            <person name="Mittag M."/>
            <person name="Mittelmeier T."/>
            <person name="Moroney J.V."/>
            <person name="Moseley J."/>
            <person name="Napoli C."/>
            <person name="Nedelcu A.M."/>
            <person name="Niyogi K."/>
            <person name="Novoselov S.V."/>
            <person name="Paulsen I.T."/>
            <person name="Pazour G."/>
            <person name="Purton S."/>
            <person name="Ral J.P."/>
            <person name="Riano-Pachon D.M."/>
            <person name="Riekhof W."/>
            <person name="Rymarquis L."/>
            <person name="Schroda M."/>
            <person name="Stern D."/>
            <person name="Umen J."/>
            <person name="Willows R."/>
            <person name="Wilson N."/>
            <person name="Zimmer S.L."/>
            <person name="Allmer J."/>
            <person name="Balk J."/>
            <person name="Bisova K."/>
            <person name="Chen C.J."/>
            <person name="Elias M."/>
            <person name="Gendler K."/>
            <person name="Hauser C."/>
            <person name="Lamb M.R."/>
            <person name="Ledford H."/>
            <person name="Long J.C."/>
            <person name="Minagawa J."/>
            <person name="Page M.D."/>
            <person name="Pan J."/>
            <person name="Pootakham W."/>
            <person name="Roje S."/>
            <person name="Rose A."/>
            <person name="Stahlberg E."/>
            <person name="Terauchi A.M."/>
            <person name="Yang P."/>
            <person name="Ball S."/>
            <person name="Bowler C."/>
            <person name="Dieckmann C.L."/>
            <person name="Gladyshev V.N."/>
            <person name="Green P."/>
            <person name="Jorgensen R."/>
            <person name="Mayfield S."/>
            <person name="Mueller-Roeber B."/>
            <person name="Rajamani S."/>
            <person name="Sayre R.T."/>
            <person name="Brokstein P."/>
            <person name="Dubchak I."/>
            <person name="Goodstein D."/>
            <person name="Hornick L."/>
            <person name="Huang Y.W."/>
            <person name="Jhaveri J."/>
            <person name="Luo Y."/>
            <person name="Martinez D."/>
            <person name="Ngau W.C."/>
            <person name="Otillar B."/>
            <person name="Poliakov A."/>
            <person name="Porter A."/>
            <person name="Szajkowski L."/>
            <person name="Werner G."/>
            <person name="Zhou K."/>
            <person name="Grigoriev I.V."/>
            <person name="Rokhsar D.S."/>
            <person name="Grossman A.R."/>
        </authorList>
    </citation>
    <scope>NUCLEOTIDE SEQUENCE [LARGE SCALE GENOMIC DNA]</scope>
    <source>
        <strain evidence="7">CC-503</strain>
    </source>
</reference>
<gene>
    <name evidence="6" type="ORF">CHLRE_09g393728v5</name>
</gene>
<dbReference type="InterPro" id="IPR050600">
    <property type="entry name" value="SETD3_SETD6_MTase"/>
</dbReference>
<dbReference type="InterPro" id="IPR046341">
    <property type="entry name" value="SET_dom_sf"/>
</dbReference>
<keyword evidence="7" id="KW-1185">Reference proteome</keyword>
<keyword evidence="3" id="KW-0949">S-adenosyl-L-methionine</keyword>
<evidence type="ECO:0000256" key="1">
    <source>
        <dbReference type="ARBA" id="ARBA00022603"/>
    </source>
</evidence>
<dbReference type="AlphaFoldDB" id="A0A2K3DEE8"/>
<feature type="region of interest" description="Disordered" evidence="4">
    <location>
        <begin position="453"/>
        <end position="491"/>
    </location>
</feature>
<dbReference type="ExpressionAtlas" id="A0A2K3DEE8">
    <property type="expression patterns" value="baseline"/>
</dbReference>
<dbReference type="InterPro" id="IPR036464">
    <property type="entry name" value="Rubisco_LSMT_subst-bd_sf"/>
</dbReference>
<name>A0A2K3DEE8_CHLRE</name>
<dbReference type="GO" id="GO:0032259">
    <property type="term" value="P:methylation"/>
    <property type="evidence" value="ECO:0007669"/>
    <property type="project" value="UniProtKB-KW"/>
</dbReference>
<dbReference type="Gramene" id="PNW78897">
    <property type="protein sequence ID" value="PNW78897"/>
    <property type="gene ID" value="CHLRE_09g393728v5"/>
</dbReference>
<dbReference type="GO" id="GO:0016279">
    <property type="term" value="F:protein-lysine N-methyltransferase activity"/>
    <property type="evidence" value="ECO:0000318"/>
    <property type="project" value="GO_Central"/>
</dbReference>
<evidence type="ECO:0000313" key="6">
    <source>
        <dbReference type="EMBL" id="PNW78897.1"/>
    </source>
</evidence>
<dbReference type="Pfam" id="PF09273">
    <property type="entry name" value="Rubis-subs-bind"/>
    <property type="match status" value="2"/>
</dbReference>
<dbReference type="CDD" id="cd10527">
    <property type="entry name" value="SET_LSMT"/>
    <property type="match status" value="1"/>
</dbReference>
<dbReference type="Gene3D" id="3.90.1420.10">
    <property type="entry name" value="Rubisco LSMT, substrate-binding domain"/>
    <property type="match status" value="1"/>
</dbReference>
<feature type="domain" description="SET" evidence="5">
    <location>
        <begin position="18"/>
        <end position="290"/>
    </location>
</feature>
<protein>
    <recommendedName>
        <fullName evidence="5">SET domain-containing protein</fullName>
    </recommendedName>
</protein>
<evidence type="ECO:0000313" key="7">
    <source>
        <dbReference type="Proteomes" id="UP000006906"/>
    </source>
</evidence>
<proteinExistence type="predicted"/>
<dbReference type="PROSITE" id="PS50280">
    <property type="entry name" value="SET"/>
    <property type="match status" value="1"/>
</dbReference>
<dbReference type="SUPFAM" id="SSF81822">
    <property type="entry name" value="RuBisCo LSMT C-terminal, substrate-binding domain"/>
    <property type="match status" value="1"/>
</dbReference>
<dbReference type="PANTHER" id="PTHR13271">
    <property type="entry name" value="UNCHARACTERIZED PUTATIVE METHYLTRANSFERASE"/>
    <property type="match status" value="1"/>
</dbReference>
<feature type="compositionally biased region" description="Acidic residues" evidence="4">
    <location>
        <begin position="607"/>
        <end position="616"/>
    </location>
</feature>
<evidence type="ECO:0000256" key="4">
    <source>
        <dbReference type="SAM" id="MobiDB-lite"/>
    </source>
</evidence>
<feature type="compositionally biased region" description="Low complexity" evidence="4">
    <location>
        <begin position="458"/>
        <end position="481"/>
    </location>
</feature>
<dbReference type="RefSeq" id="XP_042921214.1">
    <property type="nucleotide sequence ID" value="XM_043065687.1"/>
</dbReference>
<evidence type="ECO:0000259" key="5">
    <source>
        <dbReference type="PROSITE" id="PS50280"/>
    </source>
</evidence>
<sequence>MAEAFEEWLDKHGGKKHASLDLVKELPNGDRGVVATAPIAEGELLLLLPINCALYMPNDEEWAKRGSSFPEAVGYLHEHHRTLSPFLATTLALMSEVARGGESAWAAYVGTLPPSCPDCLLNWSKEEKKDLEGTALEELGPDPAADAFKRHVAPILAARRDLWPLQQQGEGEGGAAADEAAADLALFVRVAGLVQSRAFHLEAENWVSGAKEISKLEGGGTQVFLLPGIDMINHSHNPARRNAHLQRLNVAQAAAAKLTEGGAPEGVEAFFVMRADKPIAEGEEVLHTYGNLSDAQLLQTYGFLDSEDGFAQLPGGAASGSGSQPPEAAAEEEGGNGGKKGGKKRGKAGASAAKGKEEAEEGAGYRNPYNAALVPWEAVEDVCCGLMKSMDQGLPAALKRAKREFLAAAGVLQVAAPEATQFVLLAREPLPDELLTAVQVLLMTKEEFNELKREHGGEQAAAGGSAAGKKGAAGKSPIKGAAGKGKKGKGGAAAAKEEAEVDKAGEGKEAAALPKLSLGTALLEEDEDFAEMVCIATLQVLKSCVERYPSTSKEDVRLLKSSECTGRQRLAVRVRLGEKDVLQLAQKAVVELLRKLREGEPIGKDAGEEEEEEEDEKPQGKKPAKGKAAAKGKPPAAKKRRGLGAEASSDEGGMEADAAATAVDEEEDDDGLLAGSDDSERVGYGADEFDDGIGEAHDRGKAHEAPKASE</sequence>
<feature type="compositionally biased region" description="Basic residues" evidence="4">
    <location>
        <begin position="620"/>
        <end position="642"/>
    </location>
</feature>
<dbReference type="KEGG" id="cre:CHLRE_09g393728v5"/>
<dbReference type="Pfam" id="PF00856">
    <property type="entry name" value="SET"/>
    <property type="match status" value="1"/>
</dbReference>
<keyword evidence="1" id="KW-0489">Methyltransferase</keyword>
<dbReference type="PANTHER" id="PTHR13271:SF145">
    <property type="entry name" value="SET DOMAIN-CONTAINING PROTEIN"/>
    <property type="match status" value="1"/>
</dbReference>
<evidence type="ECO:0000256" key="3">
    <source>
        <dbReference type="ARBA" id="ARBA00022691"/>
    </source>
</evidence>
<feature type="compositionally biased region" description="Low complexity" evidence="4">
    <location>
        <begin position="312"/>
        <end position="328"/>
    </location>
</feature>
<feature type="compositionally biased region" description="Basic and acidic residues" evidence="4">
    <location>
        <begin position="694"/>
        <end position="710"/>
    </location>
</feature>
<accession>A0A2K3DEE8</accession>